<dbReference type="Proteomes" id="UP000198211">
    <property type="component" value="Unassembled WGS sequence"/>
</dbReference>
<feature type="region of interest" description="Disordered" evidence="1">
    <location>
        <begin position="74"/>
        <end position="97"/>
    </location>
</feature>
<evidence type="ECO:0000256" key="1">
    <source>
        <dbReference type="SAM" id="MobiDB-lite"/>
    </source>
</evidence>
<evidence type="ECO:0000313" key="3">
    <source>
        <dbReference type="Proteomes" id="UP000198211"/>
    </source>
</evidence>
<comment type="caution">
    <text evidence="2">The sequence shown here is derived from an EMBL/GenBank/DDBJ whole genome shotgun (WGS) entry which is preliminary data.</text>
</comment>
<dbReference type="AlphaFoldDB" id="A0A225W612"/>
<organism evidence="2 3">
    <name type="scientific">Phytophthora megakarya</name>
    <dbReference type="NCBI Taxonomy" id="4795"/>
    <lineage>
        <taxon>Eukaryota</taxon>
        <taxon>Sar</taxon>
        <taxon>Stramenopiles</taxon>
        <taxon>Oomycota</taxon>
        <taxon>Peronosporomycetes</taxon>
        <taxon>Peronosporales</taxon>
        <taxon>Peronosporaceae</taxon>
        <taxon>Phytophthora</taxon>
    </lineage>
</organism>
<sequence length="110" mass="12437">MPRSLPWNELGENLSGSEADKFLEAFRSYTTYKAAQGVYGRSPQNEMPSSRLCFRVVQDGPLVQQACMVEQSADLPTHRTKLGEHNADTRSPKGNRMTHMQKAFCREMAE</sequence>
<reference evidence="3" key="1">
    <citation type="submission" date="2017-03" db="EMBL/GenBank/DDBJ databases">
        <title>Phytopthora megakarya and P. palmivora, two closely related causual agents of cacao black pod achieved similar genome size and gene model numbers by different mechanisms.</title>
        <authorList>
            <person name="Ali S."/>
            <person name="Shao J."/>
            <person name="Larry D.J."/>
            <person name="Kronmiller B."/>
            <person name="Shen D."/>
            <person name="Strem M.D."/>
            <person name="Melnick R.L."/>
            <person name="Guiltinan M.J."/>
            <person name="Tyler B.M."/>
            <person name="Meinhardt L.W."/>
            <person name="Bailey B.A."/>
        </authorList>
    </citation>
    <scope>NUCLEOTIDE SEQUENCE [LARGE SCALE GENOMIC DNA]</scope>
    <source>
        <strain evidence="3">zdho120</strain>
    </source>
</reference>
<dbReference type="EMBL" id="NBNE01001748">
    <property type="protein sequence ID" value="OWZ12804.1"/>
    <property type="molecule type" value="Genomic_DNA"/>
</dbReference>
<gene>
    <name evidence="2" type="ORF">PHMEG_00013977</name>
</gene>
<protein>
    <submittedName>
        <fullName evidence="2">Uncharacterized protein</fullName>
    </submittedName>
</protein>
<accession>A0A225W612</accession>
<evidence type="ECO:0000313" key="2">
    <source>
        <dbReference type="EMBL" id="OWZ12804.1"/>
    </source>
</evidence>
<keyword evidence="3" id="KW-1185">Reference proteome</keyword>
<feature type="compositionally biased region" description="Basic and acidic residues" evidence="1">
    <location>
        <begin position="81"/>
        <end position="91"/>
    </location>
</feature>
<proteinExistence type="predicted"/>
<name>A0A225W612_9STRA</name>